<dbReference type="GO" id="GO:0003700">
    <property type="term" value="F:DNA-binding transcription factor activity"/>
    <property type="evidence" value="ECO:0007669"/>
    <property type="project" value="TreeGrafter"/>
</dbReference>
<dbReference type="SUPFAM" id="SSF48498">
    <property type="entry name" value="Tetracyclin repressor-like, C-terminal domain"/>
    <property type="match status" value="1"/>
</dbReference>
<name>A0A8I0LF45_9CORY</name>
<dbReference type="PANTHER" id="PTHR30055">
    <property type="entry name" value="HTH-TYPE TRANSCRIPTIONAL REGULATOR RUTR"/>
    <property type="match status" value="1"/>
</dbReference>
<dbReference type="Pfam" id="PF00440">
    <property type="entry name" value="TetR_N"/>
    <property type="match status" value="1"/>
</dbReference>
<dbReference type="Proteomes" id="UP000650224">
    <property type="component" value="Unassembled WGS sequence"/>
</dbReference>
<accession>A0A8I0LF45</accession>
<dbReference type="Pfam" id="PF02909">
    <property type="entry name" value="TetR_C_1"/>
    <property type="match status" value="1"/>
</dbReference>
<keyword evidence="1" id="KW-0805">Transcription regulation</keyword>
<dbReference type="RefSeq" id="WP_191732414.1">
    <property type="nucleotide sequence ID" value="NZ_JACSPR010000001.1"/>
</dbReference>
<evidence type="ECO:0000313" key="8">
    <source>
        <dbReference type="Proteomes" id="UP000650224"/>
    </source>
</evidence>
<proteinExistence type="predicted"/>
<gene>
    <name evidence="7" type="ORF">H9627_02425</name>
</gene>
<evidence type="ECO:0000256" key="2">
    <source>
        <dbReference type="ARBA" id="ARBA00023125"/>
    </source>
</evidence>
<evidence type="ECO:0000259" key="6">
    <source>
        <dbReference type="PROSITE" id="PS50977"/>
    </source>
</evidence>
<organism evidence="7 8">
    <name type="scientific">Corynebacterium gallinarum</name>
    <dbReference type="NCBI Taxonomy" id="2762214"/>
    <lineage>
        <taxon>Bacteria</taxon>
        <taxon>Bacillati</taxon>
        <taxon>Actinomycetota</taxon>
        <taxon>Actinomycetes</taxon>
        <taxon>Mycobacteriales</taxon>
        <taxon>Corynebacteriaceae</taxon>
        <taxon>Corynebacterium</taxon>
    </lineage>
</organism>
<comment type="caution">
    <text evidence="7">The sequence shown here is derived from an EMBL/GenBank/DDBJ whole genome shotgun (WGS) entry which is preliminary data.</text>
</comment>
<dbReference type="InterPro" id="IPR004111">
    <property type="entry name" value="Repressor_TetR_C"/>
</dbReference>
<dbReference type="SUPFAM" id="SSF46689">
    <property type="entry name" value="Homeodomain-like"/>
    <property type="match status" value="1"/>
</dbReference>
<dbReference type="InterPro" id="IPR001647">
    <property type="entry name" value="HTH_TetR"/>
</dbReference>
<dbReference type="AlphaFoldDB" id="A0A8I0LF45"/>
<dbReference type="InterPro" id="IPR036271">
    <property type="entry name" value="Tet_transcr_reg_TetR-rel_C_sf"/>
</dbReference>
<dbReference type="PROSITE" id="PS50977">
    <property type="entry name" value="HTH_TETR_2"/>
    <property type="match status" value="1"/>
</dbReference>
<feature type="DNA-binding region" description="H-T-H motif" evidence="4">
    <location>
        <begin position="51"/>
        <end position="70"/>
    </location>
</feature>
<feature type="region of interest" description="Disordered" evidence="5">
    <location>
        <begin position="1"/>
        <end position="24"/>
    </location>
</feature>
<reference evidence="7 8" key="1">
    <citation type="submission" date="2020-08" db="EMBL/GenBank/DDBJ databases">
        <title>A Genomic Blueprint of the Chicken Gut Microbiome.</title>
        <authorList>
            <person name="Gilroy R."/>
            <person name="Ravi A."/>
            <person name="Getino M."/>
            <person name="Pursley I."/>
            <person name="Horton D.L."/>
            <person name="Alikhan N.-F."/>
            <person name="Baker D."/>
            <person name="Gharbi K."/>
            <person name="Hall N."/>
            <person name="Watson M."/>
            <person name="Adriaenssens E.M."/>
            <person name="Foster-Nyarko E."/>
            <person name="Jarju S."/>
            <person name="Secka A."/>
            <person name="Antonio M."/>
            <person name="Oren A."/>
            <person name="Chaudhuri R."/>
            <person name="La Ragione R.M."/>
            <person name="Hildebrand F."/>
            <person name="Pallen M.J."/>
        </authorList>
    </citation>
    <scope>NUCLEOTIDE SEQUENCE [LARGE SCALE GENOMIC DNA]</scope>
    <source>
        <strain evidence="7 8">Sa1YVA5</strain>
    </source>
</reference>
<dbReference type="Gene3D" id="1.10.357.10">
    <property type="entry name" value="Tetracycline Repressor, domain 2"/>
    <property type="match status" value="1"/>
</dbReference>
<sequence>MPSENSQPVASPVTGSTGRRPGRPTQRILTVDSIIDRTFTIAGQEGFAAVTMNRLAREMGVTPRALYNHVANRQEIIDRVWIRFTDAIEIPDLDPENWRDSFHELWGSLRQQFRKHPRLLLIAQDETITTSVTSPIGIGLVEKTLQFFVDIGLTLRQAVVIREMLMADLFNFALNADYNYDRQDEETRAHTFPPIPQPWLDEEPDVDAPLTRKAVDEAVTTSDELFNYIVEARIAYVEKVLEGRTEL</sequence>
<dbReference type="InterPro" id="IPR009057">
    <property type="entry name" value="Homeodomain-like_sf"/>
</dbReference>
<dbReference type="EMBL" id="JACSPR010000001">
    <property type="protein sequence ID" value="MBD8029194.1"/>
    <property type="molecule type" value="Genomic_DNA"/>
</dbReference>
<evidence type="ECO:0000256" key="4">
    <source>
        <dbReference type="PROSITE-ProRule" id="PRU00335"/>
    </source>
</evidence>
<evidence type="ECO:0000256" key="1">
    <source>
        <dbReference type="ARBA" id="ARBA00023015"/>
    </source>
</evidence>
<protein>
    <submittedName>
        <fullName evidence="7">TetR family transcriptional regulator</fullName>
    </submittedName>
</protein>
<dbReference type="GO" id="GO:0045892">
    <property type="term" value="P:negative regulation of DNA-templated transcription"/>
    <property type="evidence" value="ECO:0007669"/>
    <property type="project" value="InterPro"/>
</dbReference>
<feature type="compositionally biased region" description="Polar residues" evidence="5">
    <location>
        <begin position="1"/>
        <end position="17"/>
    </location>
</feature>
<dbReference type="InterPro" id="IPR050109">
    <property type="entry name" value="HTH-type_TetR-like_transc_reg"/>
</dbReference>
<evidence type="ECO:0000313" key="7">
    <source>
        <dbReference type="EMBL" id="MBD8029194.1"/>
    </source>
</evidence>
<keyword evidence="2 4" id="KW-0238">DNA-binding</keyword>
<keyword evidence="8" id="KW-1185">Reference proteome</keyword>
<feature type="domain" description="HTH tetR-type" evidence="6">
    <location>
        <begin position="28"/>
        <end position="88"/>
    </location>
</feature>
<dbReference type="PANTHER" id="PTHR30055:SF151">
    <property type="entry name" value="TRANSCRIPTIONAL REGULATORY PROTEIN"/>
    <property type="match status" value="1"/>
</dbReference>
<evidence type="ECO:0000256" key="5">
    <source>
        <dbReference type="SAM" id="MobiDB-lite"/>
    </source>
</evidence>
<evidence type="ECO:0000256" key="3">
    <source>
        <dbReference type="ARBA" id="ARBA00023163"/>
    </source>
</evidence>
<dbReference type="GO" id="GO:0000976">
    <property type="term" value="F:transcription cis-regulatory region binding"/>
    <property type="evidence" value="ECO:0007669"/>
    <property type="project" value="TreeGrafter"/>
</dbReference>
<keyword evidence="3" id="KW-0804">Transcription</keyword>